<reference evidence="2 3" key="2">
    <citation type="journal article" date="2012" name="Environ. Microbiol.">
        <title>Characterization of the first alginolytic operons in a marine bacterium: from their emergence in marine Flavobacteriia to their independent transfers to marine Proteobacteria and human gut Bacteroides.</title>
        <authorList>
            <person name="Thomas F."/>
            <person name="Barbeyron T."/>
            <person name="Tonon T."/>
            <person name="Genicot S."/>
            <person name="Czjzek M."/>
            <person name="Michel G."/>
        </authorList>
    </citation>
    <scope>NUCLEOTIDE SEQUENCE [LARGE SCALE GENOMIC DNA]</scope>
    <source>
        <strain evidence="3">DSM 12802 / CCUG 47099 / CIP 106680 / NCIMB 13871 / Dsij</strain>
    </source>
</reference>
<keyword evidence="1" id="KW-0472">Membrane</keyword>
<evidence type="ECO:0000313" key="2">
    <source>
        <dbReference type="EMBL" id="CAZ96786.1"/>
    </source>
</evidence>
<evidence type="ECO:0000313" key="3">
    <source>
        <dbReference type="Proteomes" id="UP000008898"/>
    </source>
</evidence>
<dbReference type="Proteomes" id="UP000008898">
    <property type="component" value="Chromosome"/>
</dbReference>
<keyword evidence="1" id="KW-0812">Transmembrane</keyword>
<organism evidence="2 3">
    <name type="scientific">Zobellia galactanivorans (strain DSM 12802 / CCUG 47099 / CIP 106680 / NCIMB 13871 / Dsij)</name>
    <dbReference type="NCBI Taxonomy" id="63186"/>
    <lineage>
        <taxon>Bacteria</taxon>
        <taxon>Pseudomonadati</taxon>
        <taxon>Bacteroidota</taxon>
        <taxon>Flavobacteriia</taxon>
        <taxon>Flavobacteriales</taxon>
        <taxon>Flavobacteriaceae</taxon>
        <taxon>Zobellia</taxon>
    </lineage>
</organism>
<reference evidence="3" key="1">
    <citation type="submission" date="2009-07" db="EMBL/GenBank/DDBJ databases">
        <title>Complete genome sequence of Zobellia galactanivorans Dsij.</title>
        <authorList>
            <consortium name="Genoscope - CEA"/>
        </authorList>
    </citation>
    <scope>NUCLEOTIDE SEQUENCE [LARGE SCALE GENOMIC DNA]</scope>
    <source>
        <strain evidence="3">DSM 12802 / CCUG 47099 / CIP 106680 / NCIMB 13871 / Dsij</strain>
    </source>
</reference>
<gene>
    <name evidence="2" type="ordered locus">zobellia_2636</name>
</gene>
<dbReference type="HOGENOM" id="CLU_2511956_0_0_10"/>
<dbReference type="STRING" id="63186.ZOBELLIA_2636"/>
<protein>
    <submittedName>
        <fullName evidence="2">Putative membrane protein</fullName>
    </submittedName>
</protein>
<accession>G0LCA8</accession>
<evidence type="ECO:0000256" key="1">
    <source>
        <dbReference type="SAM" id="Phobius"/>
    </source>
</evidence>
<dbReference type="KEGG" id="zga:ZOBELLIA_2636"/>
<sequence>MCFFIYFSNWLTNLVNQIYVYLFNYQILWPKRQVKSQGLVNGAGFATWVSGLFFALACHGDSRYTDAMEAPFHTSVCQETTKDMT</sequence>
<proteinExistence type="predicted"/>
<keyword evidence="1" id="KW-1133">Transmembrane helix</keyword>
<dbReference type="EMBL" id="FP476056">
    <property type="protein sequence ID" value="CAZ96786.1"/>
    <property type="molecule type" value="Genomic_DNA"/>
</dbReference>
<dbReference type="AlphaFoldDB" id="G0LCA8"/>
<feature type="transmembrane region" description="Helical" evidence="1">
    <location>
        <begin position="38"/>
        <end position="58"/>
    </location>
</feature>
<name>G0LCA8_ZOBGA</name>
<keyword evidence="3" id="KW-1185">Reference proteome</keyword>